<dbReference type="RefSeq" id="XP_014174875.1">
    <property type="nucleotide sequence ID" value="XM_014319400.1"/>
</dbReference>
<dbReference type="InParanoid" id="F0X9H5"/>
<feature type="compositionally biased region" description="Polar residues" evidence="1">
    <location>
        <begin position="144"/>
        <end position="172"/>
    </location>
</feature>
<dbReference type="AlphaFoldDB" id="F0X9H5"/>
<feature type="compositionally biased region" description="Polar residues" evidence="1">
    <location>
        <begin position="87"/>
        <end position="99"/>
    </location>
</feature>
<feature type="compositionally biased region" description="Polar residues" evidence="1">
    <location>
        <begin position="395"/>
        <end position="404"/>
    </location>
</feature>
<evidence type="ECO:0000313" key="4">
    <source>
        <dbReference type="EMBL" id="EFX05393.1"/>
    </source>
</evidence>
<keyword evidence="5" id="KW-1185">Reference proteome</keyword>
<feature type="transmembrane region" description="Helical" evidence="2">
    <location>
        <begin position="436"/>
        <end position="461"/>
    </location>
</feature>
<dbReference type="HOGENOM" id="CLU_011816_0_0_1"/>
<feature type="compositionally biased region" description="Low complexity" evidence="1">
    <location>
        <begin position="27"/>
        <end position="36"/>
    </location>
</feature>
<organism evidence="5">
    <name type="scientific">Grosmannia clavigera (strain kw1407 / UAMH 11150)</name>
    <name type="common">Blue stain fungus</name>
    <name type="synonym">Graphiocladiella clavigera</name>
    <dbReference type="NCBI Taxonomy" id="655863"/>
    <lineage>
        <taxon>Eukaryota</taxon>
        <taxon>Fungi</taxon>
        <taxon>Dikarya</taxon>
        <taxon>Ascomycota</taxon>
        <taxon>Pezizomycotina</taxon>
        <taxon>Sordariomycetes</taxon>
        <taxon>Sordariomycetidae</taxon>
        <taxon>Ophiostomatales</taxon>
        <taxon>Ophiostomataceae</taxon>
        <taxon>Leptographium</taxon>
    </lineage>
</organism>
<dbReference type="Pfam" id="PF25130">
    <property type="entry name" value="DUF7820"/>
    <property type="match status" value="1"/>
</dbReference>
<dbReference type="InterPro" id="IPR056722">
    <property type="entry name" value="DUF7820"/>
</dbReference>
<evidence type="ECO:0000256" key="2">
    <source>
        <dbReference type="SAM" id="Phobius"/>
    </source>
</evidence>
<reference evidence="4 5" key="1">
    <citation type="journal article" date="2011" name="Proc. Natl. Acad. Sci. U.S.A.">
        <title>Genome and transcriptome analyses of the mountain pine beetle-fungal symbiont Grosmannia clavigera, a lodgepole pine pathogen.</title>
        <authorList>
            <person name="DiGuistini S."/>
            <person name="Wang Y."/>
            <person name="Liao N.Y."/>
            <person name="Taylor G."/>
            <person name="Tanguay P."/>
            <person name="Feau N."/>
            <person name="Henrissat B."/>
            <person name="Chan S.K."/>
            <person name="Hesse-Orce U."/>
            <person name="Alamouti S.M."/>
            <person name="Tsui C.K.M."/>
            <person name="Docking R.T."/>
            <person name="Levasseur A."/>
            <person name="Haridas S."/>
            <person name="Robertson G."/>
            <person name="Birol I."/>
            <person name="Holt R.A."/>
            <person name="Marra M.A."/>
            <person name="Hamelin R.C."/>
            <person name="Hirst M."/>
            <person name="Jones S.J.M."/>
            <person name="Bohlmann J."/>
            <person name="Breuil C."/>
        </authorList>
    </citation>
    <scope>NUCLEOTIDE SEQUENCE [LARGE SCALE GENOMIC DNA]</scope>
    <source>
        <strain evidence="5">kw1407 / UAMH 11150</strain>
    </source>
</reference>
<dbReference type="PANTHER" id="PTHR42078:SF1">
    <property type="entry name" value="GLUCAN 1, 4-ALPHA-GLUCOSIDASE"/>
    <property type="match status" value="1"/>
</dbReference>
<dbReference type="STRING" id="655863.F0X9H5"/>
<feature type="domain" description="DUF7820" evidence="3">
    <location>
        <begin position="480"/>
        <end position="829"/>
    </location>
</feature>
<dbReference type="OrthoDB" id="5384459at2759"/>
<dbReference type="GeneID" id="25976565"/>
<keyword evidence="2" id="KW-0812">Transmembrane</keyword>
<accession>F0X9H5</accession>
<proteinExistence type="predicted"/>
<evidence type="ECO:0000256" key="1">
    <source>
        <dbReference type="SAM" id="MobiDB-lite"/>
    </source>
</evidence>
<evidence type="ECO:0000259" key="3">
    <source>
        <dbReference type="Pfam" id="PF25130"/>
    </source>
</evidence>
<name>F0X9H5_GROCL</name>
<sequence>MAPNDSKPPEIEQRASTHISRTLSIHADGSGTGTAAVDDDDDFNIMALTVADGFRPSEHSNGVSAFGPGSAYSQPSSGDSRPSFSSIETPSDQNRSSIAAETASIPFGSNSDSAPIPASDSAPASAPVADPTSDAVEPSDPSIEPSSVSEPLQPTMPSGSDSTKAQATQFTPSVLPGMAHRPSSISKPPIGSSLLGSGSEGGPSNARDASAQASSSIPVVVPGDEPYQGPSGPSFPYQLYPQNVRMERTMSGMTTSTAAPSEESSYNGPRGPTFPYSLYPQSTMVGSGAVPTSAIPVGFPGMTDAYQRRLGPEGEEIADMIGPDDATPTAGPEQAVAAPAINTSATATTAAAATAATGANLRPIPGAGGIGLAPRNPEFDSAEDLDSPESRHSSRSFTSDASQNEINAGGQVFNEKRLPPRVRVWARRRLFGIVPYWAICLAIIAIVIVCIILGAVIGTLLSKHKGPPPLPSLAATTGAVTVTVDATPIATPANLIALPTGSYSLPMSLNKSPNSCFNDTSQSAAWSCNVWYMAGMTVDISSGKNGAGNVTYGMSLDCNISETLTSDIFWYGEQPPTIPTATALQLVNDTTDLTRGPAWFTMLPYNKTVIVRESMLTAATPVVTGNVQGATVSKKQKMRREQLEHLVGRALGPPPAHGHDVAQAGDKPWVCTWPDTLLEVFIYPNQNTSWNNVESASAPQSSWPTSTVSPSRTGMTSFSSSVATQTGVAATATMTPMASDWPIPFPRVVKLEERRMAGTPEATCVQYQLKPAGTGVTAVPNLDGNGKQIQVTIAEEETENEYSRRSVPEGALLERRDSAELSDCGCLWIVS</sequence>
<protein>
    <recommendedName>
        <fullName evidence="3">DUF7820 domain-containing protein</fullName>
    </recommendedName>
</protein>
<feature type="compositionally biased region" description="Low complexity" evidence="1">
    <location>
        <begin position="73"/>
        <end position="86"/>
    </location>
</feature>
<keyword evidence="2" id="KW-1133">Transmembrane helix</keyword>
<feature type="region of interest" description="Disordered" evidence="1">
    <location>
        <begin position="694"/>
        <end position="718"/>
    </location>
</feature>
<feature type="compositionally biased region" description="Low complexity" evidence="1">
    <location>
        <begin position="182"/>
        <end position="197"/>
    </location>
</feature>
<evidence type="ECO:0000313" key="5">
    <source>
        <dbReference type="Proteomes" id="UP000007796"/>
    </source>
</evidence>
<dbReference type="PANTHER" id="PTHR42078">
    <property type="entry name" value="GLUCAN 1, 4-ALPHA-GLUCOSIDASE"/>
    <property type="match status" value="1"/>
</dbReference>
<keyword evidence="2" id="KW-0472">Membrane</keyword>
<dbReference type="eggNOG" id="ENOG502SJP0">
    <property type="taxonomic scope" value="Eukaryota"/>
</dbReference>
<dbReference type="EMBL" id="GL629735">
    <property type="protein sequence ID" value="EFX05393.1"/>
    <property type="molecule type" value="Genomic_DNA"/>
</dbReference>
<dbReference type="Proteomes" id="UP000007796">
    <property type="component" value="Unassembled WGS sequence"/>
</dbReference>
<feature type="region of interest" description="Disordered" evidence="1">
    <location>
        <begin position="54"/>
        <end position="239"/>
    </location>
</feature>
<feature type="region of interest" description="Disordered" evidence="1">
    <location>
        <begin position="370"/>
        <end position="404"/>
    </location>
</feature>
<gene>
    <name evidence="4" type="ORF">CMQ_3462</name>
</gene>
<feature type="compositionally biased region" description="Low complexity" evidence="1">
    <location>
        <begin position="109"/>
        <end position="135"/>
    </location>
</feature>
<feature type="region of interest" description="Disordered" evidence="1">
    <location>
        <begin position="1"/>
        <end position="39"/>
    </location>
</feature>